<evidence type="ECO:0000256" key="1">
    <source>
        <dbReference type="ARBA" id="ARBA00023015"/>
    </source>
</evidence>
<feature type="compositionally biased region" description="Low complexity" evidence="5">
    <location>
        <begin position="404"/>
        <end position="414"/>
    </location>
</feature>
<keyword evidence="8" id="KW-1185">Reference proteome</keyword>
<feature type="compositionally biased region" description="Polar residues" evidence="5">
    <location>
        <begin position="252"/>
        <end position="263"/>
    </location>
</feature>
<dbReference type="Proteomes" id="UP000734854">
    <property type="component" value="Unassembled WGS sequence"/>
</dbReference>
<evidence type="ECO:0000256" key="5">
    <source>
        <dbReference type="SAM" id="MobiDB-lite"/>
    </source>
</evidence>
<feature type="domain" description="HTH myb-type" evidence="6">
    <location>
        <begin position="263"/>
        <end position="323"/>
    </location>
</feature>
<dbReference type="InterPro" id="IPR046955">
    <property type="entry name" value="PHR1-like"/>
</dbReference>
<dbReference type="InterPro" id="IPR025756">
    <property type="entry name" value="Myb_CC_LHEQLE"/>
</dbReference>
<organism evidence="7 8">
    <name type="scientific">Zingiber officinale</name>
    <name type="common">Ginger</name>
    <name type="synonym">Amomum zingiber</name>
    <dbReference type="NCBI Taxonomy" id="94328"/>
    <lineage>
        <taxon>Eukaryota</taxon>
        <taxon>Viridiplantae</taxon>
        <taxon>Streptophyta</taxon>
        <taxon>Embryophyta</taxon>
        <taxon>Tracheophyta</taxon>
        <taxon>Spermatophyta</taxon>
        <taxon>Magnoliopsida</taxon>
        <taxon>Liliopsida</taxon>
        <taxon>Zingiberales</taxon>
        <taxon>Zingiberaceae</taxon>
        <taxon>Zingiber</taxon>
    </lineage>
</organism>
<gene>
    <name evidence="7" type="ORF">ZIOFF_039631</name>
</gene>
<dbReference type="GO" id="GO:0003677">
    <property type="term" value="F:DNA binding"/>
    <property type="evidence" value="ECO:0007669"/>
    <property type="project" value="UniProtKB-KW"/>
</dbReference>
<dbReference type="InterPro" id="IPR001005">
    <property type="entry name" value="SANT/Myb"/>
</dbReference>
<dbReference type="Pfam" id="PF14379">
    <property type="entry name" value="Myb_CC_LHEQLE"/>
    <property type="match status" value="1"/>
</dbReference>
<evidence type="ECO:0000256" key="2">
    <source>
        <dbReference type="ARBA" id="ARBA00023125"/>
    </source>
</evidence>
<feature type="compositionally biased region" description="Basic and acidic residues" evidence="5">
    <location>
        <begin position="441"/>
        <end position="462"/>
    </location>
</feature>
<dbReference type="GO" id="GO:0003700">
    <property type="term" value="F:DNA-binding transcription factor activity"/>
    <property type="evidence" value="ECO:0007669"/>
    <property type="project" value="InterPro"/>
</dbReference>
<dbReference type="Pfam" id="PF00249">
    <property type="entry name" value="Myb_DNA-binding"/>
    <property type="match status" value="1"/>
</dbReference>
<feature type="compositionally biased region" description="Polar residues" evidence="5">
    <location>
        <begin position="236"/>
        <end position="245"/>
    </location>
</feature>
<comment type="caution">
    <text evidence="7">The sequence shown here is derived from an EMBL/GenBank/DDBJ whole genome shotgun (WGS) entry which is preliminary data.</text>
</comment>
<keyword evidence="2" id="KW-0238">DNA-binding</keyword>
<evidence type="ECO:0000256" key="4">
    <source>
        <dbReference type="ARBA" id="ARBA00023242"/>
    </source>
</evidence>
<dbReference type="NCBIfam" id="TIGR01557">
    <property type="entry name" value="myb_SHAQKYF"/>
    <property type="match status" value="1"/>
</dbReference>
<feature type="region of interest" description="Disordered" evidence="5">
    <location>
        <begin position="400"/>
        <end position="462"/>
    </location>
</feature>
<feature type="compositionally biased region" description="Polar residues" evidence="5">
    <location>
        <begin position="415"/>
        <end position="435"/>
    </location>
</feature>
<keyword evidence="4" id="KW-0539">Nucleus</keyword>
<protein>
    <recommendedName>
        <fullName evidence="6">HTH myb-type domain-containing protein</fullName>
    </recommendedName>
</protein>
<feature type="region of interest" description="Disordered" evidence="5">
    <location>
        <begin position="328"/>
        <end position="351"/>
    </location>
</feature>
<keyword evidence="3" id="KW-0804">Transcription</keyword>
<evidence type="ECO:0000313" key="7">
    <source>
        <dbReference type="EMBL" id="KAG6499836.1"/>
    </source>
</evidence>
<dbReference type="PROSITE" id="PS51294">
    <property type="entry name" value="HTH_MYB"/>
    <property type="match status" value="1"/>
</dbReference>
<dbReference type="PANTHER" id="PTHR31499:SF80">
    <property type="entry name" value="HTH MYB-TYPE DOMAIN-CONTAINING PROTEIN"/>
    <property type="match status" value="1"/>
</dbReference>
<dbReference type="FunFam" id="1.10.10.60:FF:000002">
    <property type="entry name" value="Myb family transcription factor"/>
    <property type="match status" value="1"/>
</dbReference>
<name>A0A8J5G4V4_ZINOF</name>
<evidence type="ECO:0000313" key="8">
    <source>
        <dbReference type="Proteomes" id="UP000734854"/>
    </source>
</evidence>
<keyword evidence="1" id="KW-0805">Transcription regulation</keyword>
<evidence type="ECO:0000259" key="6">
    <source>
        <dbReference type="PROSITE" id="PS51294"/>
    </source>
</evidence>
<sequence length="462" mass="51368">MSSRSLIMIKQNNPPKGRKHACHASPISVQLNSQHDCEERIGGNVSSMSTCIQTEPLKSSSFLKDLSLSLKRSSPVPEPESPLSHVSVTEFSEPIFSRSSTFCASMYSSSVNSSEPCSKQNNFPFLPHHMKCEQQNSSVQSSNSPLLFCGDIIVENNEDEHTDDLVEDFLNLSSDASEGIISGENYGNSVLAVSEQMEFQILSEQLGIAITDNGESPALDDIYNKPEMPSLPLCSNHNQSVQSSKPPDKIQLHSSPTTVVTSSANKPRLRWSVELHERFVEAVEKLDGAEKATPKGVLKLMNVEGLTIYHVKSHLQKYRFAKYLPGTKEDKKASSSGDTKAPSISDDGDLDKRNIQVTEALRMQIEVQKQLHEQLEVQRALQLKIEENARYLQKILEEQAKANSSSEQRPSSDSQLETIHLSTEQPNARTDSTPFNPMKQKANDLDDDSKSIKESKRIRLDL</sequence>
<proteinExistence type="predicted"/>
<evidence type="ECO:0000256" key="3">
    <source>
        <dbReference type="ARBA" id="ARBA00023163"/>
    </source>
</evidence>
<dbReference type="InterPro" id="IPR006447">
    <property type="entry name" value="Myb_dom_plants"/>
</dbReference>
<dbReference type="InterPro" id="IPR017930">
    <property type="entry name" value="Myb_dom"/>
</dbReference>
<accession>A0A8J5G4V4</accession>
<reference evidence="7 8" key="1">
    <citation type="submission" date="2020-08" db="EMBL/GenBank/DDBJ databases">
        <title>Plant Genome Project.</title>
        <authorList>
            <person name="Zhang R.-G."/>
        </authorList>
    </citation>
    <scope>NUCLEOTIDE SEQUENCE [LARGE SCALE GENOMIC DNA]</scope>
    <source>
        <tissue evidence="7">Rhizome</tissue>
    </source>
</reference>
<dbReference type="AlphaFoldDB" id="A0A8J5G4V4"/>
<dbReference type="EMBL" id="JACMSC010000011">
    <property type="protein sequence ID" value="KAG6499836.1"/>
    <property type="molecule type" value="Genomic_DNA"/>
</dbReference>
<dbReference type="OrthoDB" id="551907at2759"/>
<dbReference type="PANTHER" id="PTHR31499">
    <property type="entry name" value="MYB FAMILY TRANSCRIPTION FACTOR PHL11"/>
    <property type="match status" value="1"/>
</dbReference>
<feature type="region of interest" description="Disordered" evidence="5">
    <location>
        <begin position="236"/>
        <end position="263"/>
    </location>
</feature>